<comment type="caution">
    <text evidence="1">The sequence shown here is derived from an EMBL/GenBank/DDBJ whole genome shotgun (WGS) entry which is preliminary data.</text>
</comment>
<keyword evidence="2" id="KW-1185">Reference proteome</keyword>
<organism evidence="1 2">
    <name type="scientific">Phlebia brevispora</name>
    <dbReference type="NCBI Taxonomy" id="194682"/>
    <lineage>
        <taxon>Eukaryota</taxon>
        <taxon>Fungi</taxon>
        <taxon>Dikarya</taxon>
        <taxon>Basidiomycota</taxon>
        <taxon>Agaricomycotina</taxon>
        <taxon>Agaricomycetes</taxon>
        <taxon>Polyporales</taxon>
        <taxon>Meruliaceae</taxon>
        <taxon>Phlebia</taxon>
    </lineage>
</organism>
<reference evidence="1" key="1">
    <citation type="submission" date="2022-07" db="EMBL/GenBank/DDBJ databases">
        <title>Genome Sequence of Phlebia brevispora.</title>
        <authorList>
            <person name="Buettner E."/>
        </authorList>
    </citation>
    <scope>NUCLEOTIDE SEQUENCE</scope>
    <source>
        <strain evidence="1">MPL23</strain>
    </source>
</reference>
<name>A0ACC1T9I5_9APHY</name>
<gene>
    <name evidence="1" type="ORF">NM688_g2068</name>
</gene>
<accession>A0ACC1T9I5</accession>
<dbReference type="EMBL" id="JANHOG010000247">
    <property type="protein sequence ID" value="KAJ3556364.1"/>
    <property type="molecule type" value="Genomic_DNA"/>
</dbReference>
<sequence>MPRGTLLRPTTPELSYPREDPTTPRARHRVQEPTTPWISSRSTRPPPQTRGGLFSADTDYMEDDPDNIDVQIFDRYDKFDVCQTLEHLLLSQLPPPPALYSENPTILSTTKDISKTERTLAVSDRLVRIVYAPNMLKSLIQEARRLLSDMRIDVNQVVSDFIAAVSPWHTSVGLADIVYSEKDVESWVMRVMLAPSLNVGVAFRLERIPLLQYRVVLRAGMRPAARSPFVSSAPSRGSIPDGIVVDVDKTVRATIEVKTHNVIMEKKKDTSALRANILTYEDRQNHIFAPLMKYHQLNGKRKPGFAIKFKWPSADELTSLSSKQDKDDDNENDTEDTQTRILVQMSSIWTQMLEHDCDIGMLSTYIMSLFYHREGQTLFVSRSYWNSEDILIATVAWMAMVLRVPGFETSKLELPKPNTSFWHEYEEITAGGIVRPYIIARFQMNLRRTIIAGTEEPGDEDQMANARVT</sequence>
<proteinExistence type="predicted"/>
<dbReference type="Proteomes" id="UP001148662">
    <property type="component" value="Unassembled WGS sequence"/>
</dbReference>
<evidence type="ECO:0000313" key="2">
    <source>
        <dbReference type="Proteomes" id="UP001148662"/>
    </source>
</evidence>
<protein>
    <submittedName>
        <fullName evidence="1">Uncharacterized protein</fullName>
    </submittedName>
</protein>
<evidence type="ECO:0000313" key="1">
    <source>
        <dbReference type="EMBL" id="KAJ3556364.1"/>
    </source>
</evidence>